<dbReference type="HOGENOM" id="CLU_2337737_0_0_1"/>
<keyword evidence="1" id="KW-0472">Membrane</keyword>
<dbReference type="EnsemblPlants" id="KRH00554">
    <property type="protein sequence ID" value="KRH00554"/>
    <property type="gene ID" value="GLYMA_18G220300"/>
</dbReference>
<evidence type="ECO:0000256" key="1">
    <source>
        <dbReference type="SAM" id="Phobius"/>
    </source>
</evidence>
<evidence type="ECO:0000313" key="2">
    <source>
        <dbReference type="EMBL" id="KRH00554.1"/>
    </source>
</evidence>
<dbReference type="EMBL" id="CM000851">
    <property type="protein sequence ID" value="KRH00554.1"/>
    <property type="molecule type" value="Genomic_DNA"/>
</dbReference>
<feature type="transmembrane region" description="Helical" evidence="1">
    <location>
        <begin position="75"/>
        <end position="92"/>
    </location>
</feature>
<keyword evidence="4" id="KW-1185">Reference proteome</keyword>
<dbReference type="SMR" id="K7MTZ0"/>
<evidence type="ECO:0000313" key="3">
    <source>
        <dbReference type="EnsemblPlants" id="KRH00554"/>
    </source>
</evidence>
<reference evidence="2 3" key="1">
    <citation type="journal article" date="2010" name="Nature">
        <title>Genome sequence of the palaeopolyploid soybean.</title>
        <authorList>
            <person name="Schmutz J."/>
            <person name="Cannon S.B."/>
            <person name="Schlueter J."/>
            <person name="Ma J."/>
            <person name="Mitros T."/>
            <person name="Nelson W."/>
            <person name="Hyten D.L."/>
            <person name="Song Q."/>
            <person name="Thelen J.J."/>
            <person name="Cheng J."/>
            <person name="Xu D."/>
            <person name="Hellsten U."/>
            <person name="May G.D."/>
            <person name="Yu Y."/>
            <person name="Sakurai T."/>
            <person name="Umezawa T."/>
            <person name="Bhattacharyya M.K."/>
            <person name="Sandhu D."/>
            <person name="Valliyodan B."/>
            <person name="Lindquist E."/>
            <person name="Peto M."/>
            <person name="Grant D."/>
            <person name="Shu S."/>
            <person name="Goodstein D."/>
            <person name="Barry K."/>
            <person name="Futrell-Griggs M."/>
            <person name="Abernathy B."/>
            <person name="Du J."/>
            <person name="Tian Z."/>
            <person name="Zhu L."/>
            <person name="Gill N."/>
            <person name="Joshi T."/>
            <person name="Libault M."/>
            <person name="Sethuraman A."/>
            <person name="Zhang X.-C."/>
            <person name="Shinozaki K."/>
            <person name="Nguyen H.T."/>
            <person name="Wing R.A."/>
            <person name="Cregan P."/>
            <person name="Specht J."/>
            <person name="Grimwood J."/>
            <person name="Rokhsar D."/>
            <person name="Stacey G."/>
            <person name="Shoemaker R.C."/>
            <person name="Jackson S.A."/>
        </authorList>
    </citation>
    <scope>NUCLEOTIDE SEQUENCE [LARGE SCALE GENOMIC DNA]</scope>
    <source>
        <strain evidence="3">cv. Williams 82</strain>
        <tissue evidence="2">Callus</tissue>
    </source>
</reference>
<proteinExistence type="predicted"/>
<dbReference type="PaxDb" id="3847-GLYMA18G45233.1"/>
<dbReference type="Gramene" id="KRH00554">
    <property type="protein sequence ID" value="KRH00554"/>
    <property type="gene ID" value="GLYMA_18G220300"/>
</dbReference>
<organism evidence="2">
    <name type="scientific">Glycine max</name>
    <name type="common">Soybean</name>
    <name type="synonym">Glycine hispida</name>
    <dbReference type="NCBI Taxonomy" id="3847"/>
    <lineage>
        <taxon>Eukaryota</taxon>
        <taxon>Viridiplantae</taxon>
        <taxon>Streptophyta</taxon>
        <taxon>Embryophyta</taxon>
        <taxon>Tracheophyta</taxon>
        <taxon>Spermatophyta</taxon>
        <taxon>Magnoliopsida</taxon>
        <taxon>eudicotyledons</taxon>
        <taxon>Gunneridae</taxon>
        <taxon>Pentapetalae</taxon>
        <taxon>rosids</taxon>
        <taxon>fabids</taxon>
        <taxon>Fabales</taxon>
        <taxon>Fabaceae</taxon>
        <taxon>Papilionoideae</taxon>
        <taxon>50 kb inversion clade</taxon>
        <taxon>NPAAA clade</taxon>
        <taxon>indigoferoid/millettioid clade</taxon>
        <taxon>Phaseoleae</taxon>
        <taxon>Glycine</taxon>
        <taxon>Glycine subgen. Soja</taxon>
    </lineage>
</organism>
<reference evidence="2" key="3">
    <citation type="submission" date="2018-07" db="EMBL/GenBank/DDBJ databases">
        <title>WGS assembly of Glycine max.</title>
        <authorList>
            <person name="Schmutz J."/>
            <person name="Cannon S."/>
            <person name="Schlueter J."/>
            <person name="Ma J."/>
            <person name="Mitros T."/>
            <person name="Nelson W."/>
            <person name="Hyten D."/>
            <person name="Song Q."/>
            <person name="Thelen J."/>
            <person name="Cheng J."/>
            <person name="Xu D."/>
            <person name="Hellsten U."/>
            <person name="May G."/>
            <person name="Yu Y."/>
            <person name="Sakurai T."/>
            <person name="Umezawa T."/>
            <person name="Bhattacharyya M."/>
            <person name="Sandhu D."/>
            <person name="Valliyodan B."/>
            <person name="Lindquist E."/>
            <person name="Peto M."/>
            <person name="Grant D."/>
            <person name="Shu S."/>
            <person name="Goodstein D."/>
            <person name="Barry K."/>
            <person name="Futrell-Griggs M."/>
            <person name="Abernathy B."/>
            <person name="Du J."/>
            <person name="Tian Z."/>
            <person name="Zhu L."/>
            <person name="Gill N."/>
            <person name="Joshi T."/>
            <person name="Libault M."/>
            <person name="Sethuraman A."/>
            <person name="Zhang X."/>
            <person name="Shinozaki K."/>
            <person name="Nguyen H."/>
            <person name="Wing R."/>
            <person name="Cregan P."/>
            <person name="Specht J."/>
            <person name="Grimwood J."/>
            <person name="Rokhsar D."/>
            <person name="Stacey G."/>
            <person name="Shoemaker R."/>
            <person name="Jackson S."/>
        </authorList>
    </citation>
    <scope>NUCLEOTIDE SEQUENCE</scope>
    <source>
        <tissue evidence="2">Callus</tissue>
    </source>
</reference>
<feature type="transmembrane region" description="Helical" evidence="1">
    <location>
        <begin position="6"/>
        <end position="25"/>
    </location>
</feature>
<sequence>MDCTCILVLLCSISLVICIVIILQFTLSCHLCSVKCWVLRILPSFLTIIFKVVNLRLLHYDIVSSLDFHNQWLEPWMLVQLPFYFYNYLLIINERLTS</sequence>
<dbReference type="AlphaFoldDB" id="K7MTZ0"/>
<protein>
    <submittedName>
        <fullName evidence="2 3">Uncharacterized protein</fullName>
    </submittedName>
</protein>
<keyword evidence="1" id="KW-0812">Transmembrane</keyword>
<reference evidence="3" key="2">
    <citation type="submission" date="2018-02" db="UniProtKB">
        <authorList>
            <consortium name="EnsemblPlants"/>
        </authorList>
    </citation>
    <scope>IDENTIFICATION</scope>
    <source>
        <strain evidence="3">Williams 82</strain>
    </source>
</reference>
<keyword evidence="1" id="KW-1133">Transmembrane helix</keyword>
<evidence type="ECO:0000313" key="4">
    <source>
        <dbReference type="Proteomes" id="UP000008827"/>
    </source>
</evidence>
<feature type="transmembrane region" description="Helical" evidence="1">
    <location>
        <begin position="37"/>
        <end position="55"/>
    </location>
</feature>
<dbReference type="Proteomes" id="UP000008827">
    <property type="component" value="Chromosome 18"/>
</dbReference>
<accession>K7MTZ0</accession>
<dbReference type="InParanoid" id="K7MTZ0"/>
<name>K7MTZ0_SOYBN</name>
<gene>
    <name evidence="2" type="ORF">GLYMA_18G220300</name>
</gene>